<evidence type="ECO:0000256" key="7">
    <source>
        <dbReference type="SAM" id="MobiDB-lite"/>
    </source>
</evidence>
<evidence type="ECO:0000256" key="8">
    <source>
        <dbReference type="SAM" id="Phobius"/>
    </source>
</evidence>
<feature type="domain" description="Moderate conductance mechanosensitive channel YbiO-like transmembrane helix 1" evidence="11">
    <location>
        <begin position="460"/>
        <end position="534"/>
    </location>
</feature>
<dbReference type="InterPro" id="IPR023408">
    <property type="entry name" value="MscS_beta-dom_sf"/>
</dbReference>
<evidence type="ECO:0000259" key="10">
    <source>
        <dbReference type="Pfam" id="PF21088"/>
    </source>
</evidence>
<feature type="region of interest" description="Disordered" evidence="7">
    <location>
        <begin position="824"/>
        <end position="867"/>
    </location>
</feature>
<evidence type="ECO:0000256" key="2">
    <source>
        <dbReference type="ARBA" id="ARBA00008017"/>
    </source>
</evidence>
<dbReference type="InterPro" id="IPR057485">
    <property type="entry name" value="YbiO-like_TM1"/>
</dbReference>
<feature type="compositionally biased region" description="Basic and acidic residues" evidence="7">
    <location>
        <begin position="239"/>
        <end position="256"/>
    </location>
</feature>
<dbReference type="InterPro" id="IPR045276">
    <property type="entry name" value="YbiO_bact"/>
</dbReference>
<dbReference type="Pfam" id="PF00924">
    <property type="entry name" value="MS_channel_2nd"/>
    <property type="match status" value="1"/>
</dbReference>
<evidence type="ECO:0000256" key="5">
    <source>
        <dbReference type="ARBA" id="ARBA00022989"/>
    </source>
</evidence>
<feature type="transmembrane region" description="Helical" evidence="8">
    <location>
        <begin position="453"/>
        <end position="476"/>
    </location>
</feature>
<keyword evidence="5 8" id="KW-1133">Transmembrane helix</keyword>
<feature type="transmembrane region" description="Helical" evidence="8">
    <location>
        <begin position="417"/>
        <end position="441"/>
    </location>
</feature>
<feature type="transmembrane region" description="Helical" evidence="8">
    <location>
        <begin position="511"/>
        <end position="532"/>
    </location>
</feature>
<dbReference type="Gene3D" id="2.30.30.60">
    <property type="match status" value="1"/>
</dbReference>
<evidence type="ECO:0000313" key="13">
    <source>
        <dbReference type="Proteomes" id="UP000009044"/>
    </source>
</evidence>
<dbReference type="PATRIC" id="fig|634177.7.peg.1553"/>
<evidence type="ECO:0000259" key="11">
    <source>
        <dbReference type="Pfam" id="PF25392"/>
    </source>
</evidence>
<feature type="compositionally biased region" description="Polar residues" evidence="7">
    <location>
        <begin position="849"/>
        <end position="859"/>
    </location>
</feature>
<dbReference type="Pfam" id="PF25392">
    <property type="entry name" value="MS_channel_TM1"/>
    <property type="match status" value="1"/>
</dbReference>
<feature type="compositionally biased region" description="Low complexity" evidence="7">
    <location>
        <begin position="824"/>
        <end position="834"/>
    </location>
</feature>
<feature type="transmembrane region" description="Helical" evidence="8">
    <location>
        <begin position="310"/>
        <end position="327"/>
    </location>
</feature>
<dbReference type="AlphaFoldDB" id="G2I6L6"/>
<keyword evidence="4 8" id="KW-0812">Transmembrane</keyword>
<feature type="domain" description="Mechanosensitive ion channel MscS" evidence="9">
    <location>
        <begin position="640"/>
        <end position="704"/>
    </location>
</feature>
<dbReference type="InterPro" id="IPR049142">
    <property type="entry name" value="MS_channel_1st"/>
</dbReference>
<organism evidence="12 13">
    <name type="scientific">Komagataeibacter medellinensis (strain NBRC 3288 / BCRC 11682 / LMG 1693 / Kondo 51)</name>
    <name type="common">Gluconacetobacter medellinensis</name>
    <dbReference type="NCBI Taxonomy" id="634177"/>
    <lineage>
        <taxon>Bacteria</taxon>
        <taxon>Pseudomonadati</taxon>
        <taxon>Pseudomonadota</taxon>
        <taxon>Alphaproteobacteria</taxon>
        <taxon>Acetobacterales</taxon>
        <taxon>Acetobacteraceae</taxon>
        <taxon>Komagataeibacter</taxon>
    </lineage>
</organism>
<feature type="region of interest" description="Disordered" evidence="7">
    <location>
        <begin position="1"/>
        <end position="20"/>
    </location>
</feature>
<reference evidence="13" key="1">
    <citation type="journal article" date="2011" name="J. Bacteriol.">
        <title>Complete genome sequence of NBRC 3288, a unique cellulose-nonproducing strain of Gluconacetobacter xylinus isolated from vinegar.</title>
        <authorList>
            <person name="Ogino H."/>
            <person name="Azuma Y."/>
            <person name="Hosoyama A."/>
            <person name="Nakazawa H."/>
            <person name="Matsutani M."/>
            <person name="Hasegawa A."/>
            <person name="Otsuyama K."/>
            <person name="Matsushita K."/>
            <person name="Fujita N."/>
            <person name="Shirai M."/>
        </authorList>
    </citation>
    <scope>NUCLEOTIDE SEQUENCE [LARGE SCALE GENOMIC DNA]</scope>
    <source>
        <strain evidence="13">NBRC 3288 / BCRC 11682 / LMG 1693</strain>
    </source>
</reference>
<feature type="region of interest" description="Disordered" evidence="7">
    <location>
        <begin position="92"/>
        <end position="118"/>
    </location>
</feature>
<keyword evidence="6 8" id="KW-0472">Membrane</keyword>
<dbReference type="HOGENOM" id="CLU_013626_0_0_5"/>
<evidence type="ECO:0000256" key="6">
    <source>
        <dbReference type="ARBA" id="ARBA00023136"/>
    </source>
</evidence>
<dbReference type="Gene3D" id="3.30.70.100">
    <property type="match status" value="1"/>
</dbReference>
<proteinExistence type="inferred from homology"/>
<feature type="transmembrane region" description="Helical" evidence="8">
    <location>
        <begin position="378"/>
        <end position="396"/>
    </location>
</feature>
<dbReference type="GO" id="GO:0008381">
    <property type="term" value="F:mechanosensitive monoatomic ion channel activity"/>
    <property type="evidence" value="ECO:0007669"/>
    <property type="project" value="InterPro"/>
</dbReference>
<dbReference type="Gene3D" id="1.10.287.1260">
    <property type="match status" value="1"/>
</dbReference>
<accession>G2I6L6</accession>
<evidence type="ECO:0000256" key="4">
    <source>
        <dbReference type="ARBA" id="ARBA00022692"/>
    </source>
</evidence>
<dbReference type="STRING" id="634177.GLX_13510"/>
<keyword evidence="3" id="KW-1003">Cell membrane</keyword>
<gene>
    <name evidence="12" type="ordered locus">GLX_13510</name>
</gene>
<comment type="subcellular location">
    <subcellularLocation>
        <location evidence="1">Cell membrane</location>
        <topology evidence="1">Multi-pass membrane protein</topology>
    </subcellularLocation>
</comment>
<evidence type="ECO:0000256" key="1">
    <source>
        <dbReference type="ARBA" id="ARBA00004651"/>
    </source>
</evidence>
<feature type="transmembrane region" description="Helical" evidence="8">
    <location>
        <begin position="615"/>
        <end position="635"/>
    </location>
</feature>
<feature type="domain" description="Mechanosensitive ion channel transmembrane helices 2/3" evidence="10">
    <location>
        <begin position="599"/>
        <end position="638"/>
    </location>
</feature>
<protein>
    <submittedName>
        <fullName evidence="12">Mechanosensitive ion channel small-conductance</fullName>
    </submittedName>
</protein>
<comment type="similarity">
    <text evidence="2">Belongs to the MscS (TC 1.A.23) family.</text>
</comment>
<feature type="transmembrane region" description="Helical" evidence="8">
    <location>
        <begin position="348"/>
        <end position="372"/>
    </location>
</feature>
<evidence type="ECO:0000256" key="3">
    <source>
        <dbReference type="ARBA" id="ARBA00022475"/>
    </source>
</evidence>
<dbReference type="SUPFAM" id="SSF50182">
    <property type="entry name" value="Sm-like ribonucleoproteins"/>
    <property type="match status" value="1"/>
</dbReference>
<dbReference type="SUPFAM" id="SSF82861">
    <property type="entry name" value="Mechanosensitive channel protein MscS (YggB), transmembrane region"/>
    <property type="match status" value="1"/>
</dbReference>
<dbReference type="Proteomes" id="UP000009044">
    <property type="component" value="Chromosome"/>
</dbReference>
<dbReference type="InterPro" id="IPR010920">
    <property type="entry name" value="LSM_dom_sf"/>
</dbReference>
<dbReference type="eggNOG" id="COG0668">
    <property type="taxonomic scope" value="Bacteria"/>
</dbReference>
<evidence type="ECO:0000313" key="12">
    <source>
        <dbReference type="EMBL" id="BAK83763.1"/>
    </source>
</evidence>
<feature type="transmembrane region" description="Helical" evidence="8">
    <location>
        <begin position="171"/>
        <end position="189"/>
    </location>
</feature>
<feature type="compositionally biased region" description="Polar residues" evidence="7">
    <location>
        <begin position="1"/>
        <end position="12"/>
    </location>
</feature>
<dbReference type="Pfam" id="PF21088">
    <property type="entry name" value="MS_channel_1st"/>
    <property type="match status" value="1"/>
</dbReference>
<dbReference type="InterPro" id="IPR006685">
    <property type="entry name" value="MscS_channel_2nd"/>
</dbReference>
<dbReference type="PANTHER" id="PTHR30460">
    <property type="entry name" value="MODERATE CONDUCTANCE MECHANOSENSITIVE CHANNEL YBIO"/>
    <property type="match status" value="1"/>
</dbReference>
<dbReference type="RefSeq" id="WP_014105307.1">
    <property type="nucleotide sequence ID" value="NC_016027.1"/>
</dbReference>
<dbReference type="EMBL" id="AP012159">
    <property type="protein sequence ID" value="BAK83763.1"/>
    <property type="molecule type" value="Genomic_DNA"/>
</dbReference>
<feature type="transmembrane region" description="Helical" evidence="8">
    <location>
        <begin position="590"/>
        <end position="609"/>
    </location>
</feature>
<dbReference type="InterPro" id="IPR011014">
    <property type="entry name" value="MscS_channel_TM-2"/>
</dbReference>
<evidence type="ECO:0000259" key="9">
    <source>
        <dbReference type="Pfam" id="PF00924"/>
    </source>
</evidence>
<dbReference type="KEGG" id="gxy:GLX_13510"/>
<dbReference type="GO" id="GO:0005886">
    <property type="term" value="C:plasma membrane"/>
    <property type="evidence" value="ECO:0007669"/>
    <property type="project" value="UniProtKB-SubCell"/>
</dbReference>
<dbReference type="PANTHER" id="PTHR30460:SF0">
    <property type="entry name" value="MODERATE CONDUCTANCE MECHANOSENSITIVE CHANNEL YBIO"/>
    <property type="match status" value="1"/>
</dbReference>
<sequence length="867" mass="94884">MNTGMSAHSMTTARPVPNRSGGHGMLSVLAAFMLALLPWTTTPARAADTTPAQATGQVMTAQQAQQVLSVLNDPQKREEFTHTLDAIAKGLPAQQAAPTPTPTPTPAKKPAAAADVELEPDSISSETMNELTHMRDVALQQGENFMALFKDLAFVGRWVHSMLSNTDSRQILLDALTRASIIFIVALVAERGLSITMRKTLASVTARAVATESRLNQRIMTEEHEEDQPAPPPASTADAKAEQQTEQTRQQDDRHKHETLRIITRIPYSLLHFLIKLLPVVLFFGLGYGGSVLLTSTHQAEMVTITLTNAYVIARVIYLLLETVFVPHSPTIRLCSASDTTALMVTRWWNFLVAAPSIVVCLSTLGGVFAMPARGTEAIIRAVVLIEHILIAIFIWRIRHHVGAALQPSARLQQKPFWMFVGKMVRFWWIPAMFFDFALWLVWATQIRGGYAWILRTLSLTIVVILGARLLSVLAFSVQNKLFHVPEATEKRYPGLQGRVDYYYPIARRTLSVLLTFFTIVLLAQSWGLPAIRFFVHGSLGTKIVGAMLTIMIAYTIAIVVWEVANAILQNQITRFETSEQASRATRLRTVLPIIRTVLLTFIIIIVTVTTLSQIGINVAPLLTGAGIMGAAIAFGSQSLVKDFITGFFMLVENAMQVGDWVTAGSVAGTVEHLSIRTLRLRAVNGDLHIIPFSSVTSIANTSRDYNLVVVSFMLDLSENPHRVAAILKDELSELRKDPVFGPLIKSDFSYLGLEQADGNGAKFLGSIRTAAGAKWKVYREYYSRLSARMVKEQVKFPIPTSVNLLANGPAGALQMNMEEKPSAIIAAQAAQPDDAGKKDAGAAPTLPSPQAGQATGATRGNDPSRE</sequence>
<name>G2I6L6_KOMMN</name>
<feature type="transmembrane region" description="Helical" evidence="8">
    <location>
        <begin position="544"/>
        <end position="569"/>
    </location>
</feature>
<feature type="region of interest" description="Disordered" evidence="7">
    <location>
        <begin position="222"/>
        <end position="256"/>
    </location>
</feature>
<feature type="transmembrane region" description="Helical" evidence="8">
    <location>
        <begin position="270"/>
        <end position="290"/>
    </location>
</feature>